<name>A0A1V0UB01_STRVN</name>
<dbReference type="RefSeq" id="WP_083192592.1">
    <property type="nucleotide sequence ID" value="NZ_CP020570.1"/>
</dbReference>
<dbReference type="InterPro" id="IPR048868">
    <property type="entry name" value="OGG-like_put"/>
</dbReference>
<dbReference type="AlphaFoldDB" id="A0A1V0UB01"/>
<gene>
    <name evidence="1" type="ORF">B1H20_13515</name>
</gene>
<organism evidence="1 2">
    <name type="scientific">Streptomyces violaceoruber</name>
    <dbReference type="NCBI Taxonomy" id="1935"/>
    <lineage>
        <taxon>Bacteria</taxon>
        <taxon>Bacillati</taxon>
        <taxon>Actinomycetota</taxon>
        <taxon>Actinomycetes</taxon>
        <taxon>Kitasatosporales</taxon>
        <taxon>Streptomycetaceae</taxon>
        <taxon>Streptomyces</taxon>
        <taxon>Streptomyces violaceoruber group</taxon>
    </lineage>
</organism>
<dbReference type="EMBL" id="CP020570">
    <property type="protein sequence ID" value="ARF62306.1"/>
    <property type="molecule type" value="Genomic_DNA"/>
</dbReference>
<dbReference type="Pfam" id="PF21790">
    <property type="entry name" value="OGG"/>
    <property type="match status" value="1"/>
</dbReference>
<evidence type="ECO:0000313" key="2">
    <source>
        <dbReference type="Proteomes" id="UP000192445"/>
    </source>
</evidence>
<reference evidence="1 2" key="1">
    <citation type="submission" date="2017-03" db="EMBL/GenBank/DDBJ databases">
        <title>Complete Genome Sequence of a natural compounds producer, Streptomyces violaceus S21.</title>
        <authorList>
            <person name="Zhong C."/>
            <person name="Zhao Z."/>
            <person name="Fu J."/>
            <person name="Zong G."/>
            <person name="Qin R."/>
            <person name="Cao G."/>
        </authorList>
    </citation>
    <scope>NUCLEOTIDE SEQUENCE [LARGE SCALE GENOMIC DNA]</scope>
    <source>
        <strain evidence="1 2">S21</strain>
    </source>
</reference>
<dbReference type="Proteomes" id="UP000192445">
    <property type="component" value="Chromosome"/>
</dbReference>
<dbReference type="OrthoDB" id="4077754at2"/>
<accession>A0A1V0UB01</accession>
<proteinExistence type="predicted"/>
<dbReference type="KEGG" id="svu:B1H20_13515"/>
<sequence>MTLTDVSRLRLPRAGREALQRPRSERIDGHAVPVAGAWWNAELAAARLPGGPVVGPGVVELSRGDLFADADRLDPGCDEDVLRFLWRVLAWGSGKKLRLNRRRIRAVAADPPGSAAALRAAVHAARECPERAYEALRPGNRNAIAYLGPAFSTKVLYFAGGGALTHPCAILDSQVAATLKNACGWDSLGGNGWPTRAYVRYCELLGRWAREESARLERQVGVDEIERWLFRP</sequence>
<protein>
    <submittedName>
        <fullName evidence="1">Uncharacterized protein</fullName>
    </submittedName>
</protein>
<evidence type="ECO:0000313" key="1">
    <source>
        <dbReference type="EMBL" id="ARF62306.1"/>
    </source>
</evidence>